<evidence type="ECO:0000313" key="11">
    <source>
        <dbReference type="EMBL" id="THG41590.1"/>
    </source>
</evidence>
<evidence type="ECO:0000259" key="10">
    <source>
        <dbReference type="Pfam" id="PF01618"/>
    </source>
</evidence>
<evidence type="ECO:0000256" key="7">
    <source>
        <dbReference type="ARBA" id="ARBA00022989"/>
    </source>
</evidence>
<proteinExistence type="inferred from homology"/>
<keyword evidence="12" id="KW-1185">Reference proteome</keyword>
<keyword evidence="5 9" id="KW-0812">Transmembrane</keyword>
<evidence type="ECO:0000256" key="2">
    <source>
        <dbReference type="ARBA" id="ARBA00008038"/>
    </source>
</evidence>
<protein>
    <submittedName>
        <fullName evidence="11">Biopolymer transporter ExbB</fullName>
    </submittedName>
</protein>
<evidence type="ECO:0000256" key="4">
    <source>
        <dbReference type="ARBA" id="ARBA00022475"/>
    </source>
</evidence>
<dbReference type="InterPro" id="IPR002898">
    <property type="entry name" value="MotA_ExbB_proton_chnl"/>
</dbReference>
<keyword evidence="7 9" id="KW-1133">Transmembrane helix</keyword>
<organism evidence="11 12">
    <name type="scientific">Sphingomonas olei</name>
    <dbReference type="NCBI Taxonomy" id="1886787"/>
    <lineage>
        <taxon>Bacteria</taxon>
        <taxon>Pseudomonadati</taxon>
        <taxon>Pseudomonadota</taxon>
        <taxon>Alphaproteobacteria</taxon>
        <taxon>Sphingomonadales</taxon>
        <taxon>Sphingomonadaceae</taxon>
        <taxon>Sphingomonas</taxon>
    </lineage>
</organism>
<dbReference type="PROSITE" id="PS01307">
    <property type="entry name" value="MOTA"/>
    <property type="match status" value="1"/>
</dbReference>
<dbReference type="PANTHER" id="PTHR30433">
    <property type="entry name" value="CHEMOTAXIS PROTEIN MOTA"/>
    <property type="match status" value="1"/>
</dbReference>
<keyword evidence="3" id="KW-0813">Transport</keyword>
<dbReference type="InterPro" id="IPR047055">
    <property type="entry name" value="MotA-like"/>
</dbReference>
<evidence type="ECO:0000256" key="1">
    <source>
        <dbReference type="ARBA" id="ARBA00004651"/>
    </source>
</evidence>
<name>A0ABY2QKG1_9SPHN</name>
<keyword evidence="4" id="KW-1003">Cell membrane</keyword>
<evidence type="ECO:0000256" key="3">
    <source>
        <dbReference type="ARBA" id="ARBA00022448"/>
    </source>
</evidence>
<evidence type="ECO:0000256" key="6">
    <source>
        <dbReference type="ARBA" id="ARBA00022779"/>
    </source>
</evidence>
<comment type="subcellular location">
    <subcellularLocation>
        <location evidence="1">Cell membrane</location>
        <topology evidence="1">Multi-pass membrane protein</topology>
    </subcellularLocation>
</comment>
<evidence type="ECO:0000313" key="12">
    <source>
        <dbReference type="Proteomes" id="UP000308038"/>
    </source>
</evidence>
<feature type="transmembrane region" description="Helical" evidence="9">
    <location>
        <begin position="118"/>
        <end position="143"/>
    </location>
</feature>
<dbReference type="Proteomes" id="UP000308038">
    <property type="component" value="Unassembled WGS sequence"/>
</dbReference>
<feature type="domain" description="MotA/TolQ/ExbB proton channel" evidence="10">
    <location>
        <begin position="81"/>
        <end position="185"/>
    </location>
</feature>
<feature type="transmembrane region" description="Helical" evidence="9">
    <location>
        <begin position="155"/>
        <end position="177"/>
    </location>
</feature>
<dbReference type="EMBL" id="SSTI01000002">
    <property type="protein sequence ID" value="THG41590.1"/>
    <property type="molecule type" value="Genomic_DNA"/>
</dbReference>
<feature type="transmembrane region" description="Helical" evidence="9">
    <location>
        <begin position="6"/>
        <end position="25"/>
    </location>
</feature>
<evidence type="ECO:0000256" key="9">
    <source>
        <dbReference type="SAM" id="Phobius"/>
    </source>
</evidence>
<dbReference type="RefSeq" id="WP_136450745.1">
    <property type="nucleotide sequence ID" value="NZ_SSTI01000002.1"/>
</dbReference>
<reference evidence="11 12" key="1">
    <citation type="submission" date="2019-04" db="EMBL/GenBank/DDBJ databases">
        <title>Microbes associate with the intestines of laboratory mice.</title>
        <authorList>
            <person name="Navarre W."/>
            <person name="Wong E."/>
            <person name="Huang K.C."/>
            <person name="Tropini C."/>
            <person name="Ng K."/>
            <person name="Yu B."/>
        </authorList>
    </citation>
    <scope>NUCLEOTIDE SEQUENCE [LARGE SCALE GENOMIC DNA]</scope>
    <source>
        <strain evidence="11 12">NM83_B4-11</strain>
    </source>
</reference>
<dbReference type="PANTHER" id="PTHR30433:SF2">
    <property type="entry name" value="MOTILITY PROTEIN A"/>
    <property type="match status" value="1"/>
</dbReference>
<gene>
    <name evidence="11" type="ORF">E5988_03535</name>
</gene>
<accession>A0ABY2QKG1</accession>
<dbReference type="Pfam" id="PF01618">
    <property type="entry name" value="MotA_ExbB"/>
    <property type="match status" value="1"/>
</dbReference>
<evidence type="ECO:0000256" key="8">
    <source>
        <dbReference type="ARBA" id="ARBA00023136"/>
    </source>
</evidence>
<evidence type="ECO:0000256" key="5">
    <source>
        <dbReference type="ARBA" id="ARBA00022692"/>
    </source>
</evidence>
<comment type="caution">
    <text evidence="11">The sequence shown here is derived from an EMBL/GenBank/DDBJ whole genome shotgun (WGS) entry which is preliminary data.</text>
</comment>
<comment type="similarity">
    <text evidence="2">Belongs to the MotA family.</text>
</comment>
<keyword evidence="8 9" id="KW-0472">Membrane</keyword>
<dbReference type="InterPro" id="IPR000540">
    <property type="entry name" value="Flag_MotA_CS"/>
</dbReference>
<sequence length="221" mass="23148">MNFGAFLDPTALAIVGGGTVASAILRSPLRDVGRAIVALRALPRRPFSADPLIEQIGAFSRIAKRHGVLALDRSVIADPDVAAAIADIVDGHGPAQVAARLHYLRRARIERHVSVADIWAGMAEAAPSMGMVGTLVGLVAMFVQMTDPQAIGGAMAVALLATLYGALLGNLVALPIAARLRTAARIEGFERQRLEAPLVALAAREEPQPVSFSPARRSEAA</sequence>
<keyword evidence="6" id="KW-0283">Flagellar rotation</keyword>